<comment type="caution">
    <text evidence="9">The sequence shown here is derived from an EMBL/GenBank/DDBJ whole genome shotgun (WGS) entry which is preliminary data.</text>
</comment>
<sequence length="241" mass="27189">MLEKFKHIKELNEHTADLITEVANRSISENGCFTIALTGGSSPEGLYKLLASEQYRKKIDWTKAFVFWGDERWVPLDSPQSNAGAAHKDLLQLLPVPKDRIFPMYHEGATPEEYAMTYASVLEEHLSGSKHFDLILLGMGKDGHTASLFPGEAVLEEKNKKVAAYYLKSQDMYRITLTAPLINDGKNIIFLVFGEEKADALYQVLEGTESYRQFPSKLITPVSGNLYWMVDEMAAARLKKH</sequence>
<evidence type="ECO:0000256" key="2">
    <source>
        <dbReference type="ARBA" id="ARBA00002681"/>
    </source>
</evidence>
<organism evidence="9 10">
    <name type="scientific">Anditalea andensis</name>
    <dbReference type="NCBI Taxonomy" id="1048983"/>
    <lineage>
        <taxon>Bacteria</taxon>
        <taxon>Pseudomonadati</taxon>
        <taxon>Bacteroidota</taxon>
        <taxon>Cytophagia</taxon>
        <taxon>Cytophagales</taxon>
        <taxon>Cytophagaceae</taxon>
        <taxon>Anditalea</taxon>
    </lineage>
</organism>
<evidence type="ECO:0000256" key="3">
    <source>
        <dbReference type="ARBA" id="ARBA00004961"/>
    </source>
</evidence>
<proteinExistence type="inferred from homology"/>
<evidence type="ECO:0000256" key="6">
    <source>
        <dbReference type="ARBA" id="ARBA00020337"/>
    </source>
</evidence>
<evidence type="ECO:0000256" key="7">
    <source>
        <dbReference type="RuleBase" id="RU365095"/>
    </source>
</evidence>
<dbReference type="Gene3D" id="3.40.50.1360">
    <property type="match status" value="1"/>
</dbReference>
<comment type="similarity">
    <text evidence="4 7">Belongs to the glucosamine/galactosamine-6-phosphate isomerase family. 6-phosphogluconolactonase subfamily.</text>
</comment>
<evidence type="ECO:0000256" key="1">
    <source>
        <dbReference type="ARBA" id="ARBA00000832"/>
    </source>
</evidence>
<evidence type="ECO:0000256" key="5">
    <source>
        <dbReference type="ARBA" id="ARBA00013198"/>
    </source>
</evidence>
<dbReference type="SUPFAM" id="SSF100950">
    <property type="entry name" value="NagB/RpiA/CoA transferase-like"/>
    <property type="match status" value="1"/>
</dbReference>
<dbReference type="Proteomes" id="UP000027821">
    <property type="component" value="Unassembled WGS sequence"/>
</dbReference>
<dbReference type="GO" id="GO:0005975">
    <property type="term" value="P:carbohydrate metabolic process"/>
    <property type="evidence" value="ECO:0007669"/>
    <property type="project" value="UniProtKB-UniRule"/>
</dbReference>
<comment type="catalytic activity">
    <reaction evidence="1 7">
        <text>6-phospho-D-glucono-1,5-lactone + H2O = 6-phospho-D-gluconate + H(+)</text>
        <dbReference type="Rhea" id="RHEA:12556"/>
        <dbReference type="ChEBI" id="CHEBI:15377"/>
        <dbReference type="ChEBI" id="CHEBI:15378"/>
        <dbReference type="ChEBI" id="CHEBI:57955"/>
        <dbReference type="ChEBI" id="CHEBI:58759"/>
        <dbReference type="EC" id="3.1.1.31"/>
    </reaction>
</comment>
<dbReference type="RefSeq" id="WP_035074016.1">
    <property type="nucleotide sequence ID" value="NZ_JMIH01000018.1"/>
</dbReference>
<dbReference type="OrthoDB" id="9810967at2"/>
<dbReference type="CDD" id="cd01400">
    <property type="entry name" value="6PGL"/>
    <property type="match status" value="1"/>
</dbReference>
<dbReference type="EMBL" id="JMIH01000018">
    <property type="protein sequence ID" value="KEO73927.1"/>
    <property type="molecule type" value="Genomic_DNA"/>
</dbReference>
<name>A0A074LJE6_9BACT</name>
<dbReference type="EC" id="3.1.1.31" evidence="5 7"/>
<dbReference type="InterPro" id="IPR039104">
    <property type="entry name" value="6PGL"/>
</dbReference>
<keyword evidence="10" id="KW-1185">Reference proteome</keyword>
<keyword evidence="7" id="KW-0378">Hydrolase</keyword>
<evidence type="ECO:0000313" key="10">
    <source>
        <dbReference type="Proteomes" id="UP000027821"/>
    </source>
</evidence>
<comment type="pathway">
    <text evidence="3 7">Carbohydrate degradation; pentose phosphate pathway; D-ribulose 5-phosphate from D-glucose 6-phosphate (oxidative stage): step 2/3.</text>
</comment>
<dbReference type="AlphaFoldDB" id="A0A074LJE6"/>
<protein>
    <recommendedName>
        <fullName evidence="6 7">6-phosphogluconolactonase</fullName>
        <shortName evidence="7">6PGL</shortName>
        <ecNumber evidence="5 7">3.1.1.31</ecNumber>
    </recommendedName>
</protein>
<evidence type="ECO:0000313" key="9">
    <source>
        <dbReference type="EMBL" id="KEO73927.1"/>
    </source>
</evidence>
<dbReference type="Pfam" id="PF01182">
    <property type="entry name" value="Glucosamine_iso"/>
    <property type="match status" value="1"/>
</dbReference>
<comment type="function">
    <text evidence="2 7">Hydrolysis of 6-phosphogluconolactone to 6-phosphogluconate.</text>
</comment>
<dbReference type="UniPathway" id="UPA00115">
    <property type="reaction ID" value="UER00409"/>
</dbReference>
<dbReference type="PANTHER" id="PTHR11054">
    <property type="entry name" value="6-PHOSPHOGLUCONOLACTONASE"/>
    <property type="match status" value="1"/>
</dbReference>
<evidence type="ECO:0000256" key="4">
    <source>
        <dbReference type="ARBA" id="ARBA00010662"/>
    </source>
</evidence>
<evidence type="ECO:0000259" key="8">
    <source>
        <dbReference type="Pfam" id="PF01182"/>
    </source>
</evidence>
<dbReference type="NCBIfam" id="TIGR01198">
    <property type="entry name" value="pgl"/>
    <property type="match status" value="1"/>
</dbReference>
<gene>
    <name evidence="7" type="primary">pgl</name>
    <name evidence="9" type="ORF">EL17_10580</name>
</gene>
<dbReference type="GO" id="GO:0006098">
    <property type="term" value="P:pentose-phosphate shunt"/>
    <property type="evidence" value="ECO:0007669"/>
    <property type="project" value="UniProtKB-UniPathway"/>
</dbReference>
<dbReference type="InterPro" id="IPR037171">
    <property type="entry name" value="NagB/RpiA_transferase-like"/>
</dbReference>
<accession>A0A074LJE6</accession>
<dbReference type="STRING" id="1048983.EL17_10580"/>
<feature type="domain" description="Glucosamine/galactosamine-6-phosphate isomerase" evidence="8">
    <location>
        <begin position="9"/>
        <end position="228"/>
    </location>
</feature>
<dbReference type="PANTHER" id="PTHR11054:SF0">
    <property type="entry name" value="6-PHOSPHOGLUCONOLACTONASE"/>
    <property type="match status" value="1"/>
</dbReference>
<dbReference type="GO" id="GO:0017057">
    <property type="term" value="F:6-phosphogluconolactonase activity"/>
    <property type="evidence" value="ECO:0007669"/>
    <property type="project" value="UniProtKB-UniRule"/>
</dbReference>
<reference evidence="9 10" key="1">
    <citation type="submission" date="2014-04" db="EMBL/GenBank/DDBJ databases">
        <title>Characterization and application of a salt tolerant electro-active bacterium.</title>
        <authorList>
            <person name="Yang L."/>
            <person name="Wei S."/>
            <person name="Tay Q.X.M."/>
        </authorList>
    </citation>
    <scope>NUCLEOTIDE SEQUENCE [LARGE SCALE GENOMIC DNA]</scope>
    <source>
        <strain evidence="9 10">LY1</strain>
    </source>
</reference>
<dbReference type="InterPro" id="IPR006148">
    <property type="entry name" value="Glc/Gal-6P_isomerase"/>
</dbReference>
<dbReference type="eggNOG" id="COG0363">
    <property type="taxonomic scope" value="Bacteria"/>
</dbReference>
<dbReference type="InterPro" id="IPR005900">
    <property type="entry name" value="6-phosphogluconolactonase_DevB"/>
</dbReference>